<name>A0AAP0F576_9MAGN</name>
<proteinExistence type="predicted"/>
<protein>
    <submittedName>
        <fullName evidence="1">Uncharacterized protein</fullName>
    </submittedName>
</protein>
<reference evidence="1 2" key="1">
    <citation type="submission" date="2024-01" db="EMBL/GenBank/DDBJ databases">
        <title>Genome assemblies of Stephania.</title>
        <authorList>
            <person name="Yang L."/>
        </authorList>
    </citation>
    <scope>NUCLEOTIDE SEQUENCE [LARGE SCALE GENOMIC DNA]</scope>
    <source>
        <strain evidence="1">JXDWG</strain>
        <tissue evidence="1">Leaf</tissue>
    </source>
</reference>
<dbReference type="AlphaFoldDB" id="A0AAP0F576"/>
<dbReference type="EMBL" id="JBBNAG010000009">
    <property type="protein sequence ID" value="KAK9104120.1"/>
    <property type="molecule type" value="Genomic_DNA"/>
</dbReference>
<dbReference type="Proteomes" id="UP001419268">
    <property type="component" value="Unassembled WGS sequence"/>
</dbReference>
<dbReference type="PANTHER" id="PTHR36030:SF1">
    <property type="entry name" value="CALMODULIN-BINDING DOMAIN-CONTAINING PROTEIN"/>
    <property type="match status" value="1"/>
</dbReference>
<accession>A0AAP0F576</accession>
<keyword evidence="2" id="KW-1185">Reference proteome</keyword>
<organism evidence="1 2">
    <name type="scientific">Stephania cephalantha</name>
    <dbReference type="NCBI Taxonomy" id="152367"/>
    <lineage>
        <taxon>Eukaryota</taxon>
        <taxon>Viridiplantae</taxon>
        <taxon>Streptophyta</taxon>
        <taxon>Embryophyta</taxon>
        <taxon>Tracheophyta</taxon>
        <taxon>Spermatophyta</taxon>
        <taxon>Magnoliopsida</taxon>
        <taxon>Ranunculales</taxon>
        <taxon>Menispermaceae</taxon>
        <taxon>Menispermoideae</taxon>
        <taxon>Cissampelideae</taxon>
        <taxon>Stephania</taxon>
    </lineage>
</organism>
<evidence type="ECO:0000313" key="1">
    <source>
        <dbReference type="EMBL" id="KAK9104120.1"/>
    </source>
</evidence>
<gene>
    <name evidence="1" type="ORF">Scep_020964</name>
</gene>
<evidence type="ECO:0000313" key="2">
    <source>
        <dbReference type="Proteomes" id="UP001419268"/>
    </source>
</evidence>
<comment type="caution">
    <text evidence="1">The sequence shown here is derived from an EMBL/GenBank/DDBJ whole genome shotgun (WGS) entry which is preliminary data.</text>
</comment>
<sequence length="102" mass="11557">MEANHKRRGGFIKALPFTLVPNKPNNKVIKPTRKPYSSASSGLLDNFPQVDYGCTDEDCDDDYFLAGDEAVDTKAATYISNVQQRFKLEFDSDGRKLQHVHY</sequence>
<dbReference type="PANTHER" id="PTHR36030">
    <property type="entry name" value="CALMODULIN-BINDING DOMAIN-CONTAINING PROTEIN"/>
    <property type="match status" value="1"/>
</dbReference>